<dbReference type="GO" id="GO:0009423">
    <property type="term" value="P:chorismate biosynthetic process"/>
    <property type="evidence" value="ECO:0007669"/>
    <property type="project" value="UniProtKB-UniRule"/>
</dbReference>
<keyword evidence="3 7" id="KW-0028">Amino-acid biosynthesis</keyword>
<evidence type="ECO:0000256" key="1">
    <source>
        <dbReference type="ARBA" id="ARBA00004811"/>
    </source>
</evidence>
<feature type="binding site" evidence="7">
    <location>
        <position position="322"/>
    </location>
    <ligand>
        <name>3-phosphoshikimate</name>
        <dbReference type="ChEBI" id="CHEBI:145989"/>
    </ligand>
</feature>
<keyword evidence="10" id="KW-1185">Reference proteome</keyword>
<feature type="domain" description="Enolpyruvate transferase" evidence="8">
    <location>
        <begin position="11"/>
        <end position="427"/>
    </location>
</feature>
<dbReference type="EC" id="2.5.1.19" evidence="7"/>
<keyword evidence="7" id="KW-0963">Cytoplasm</keyword>
<sequence length="434" mass="46044">MTAPTKLYLAPSKTCSGQVVLPGSKSIANRALLMAALCDTPTVLTNLLVSDDTRHMRNALAALGVAQQELSDNGRTLQVNGCGGSWTSQPGELFLGNAGTAVRPLTAVLAATIKHSVVITGEPRMLERPLAPLIDALVMGGAEIKSTGEPGYPPVTIAGGLQGGAIQVDGSASSQFISALLMALPLAPNNSVLTLTGTIVSWPYIELTLSMLKVFGIEITQLTENSFEIAGAQRYRSPGEYWIEGDASAASYWLAAGVIGGGPVQVAGAGSQSLQGDVAFAEVLQRMGANIDVQPQHMTAQGVTEQSGQLRGIDVDLNAIPDAAMTLATLALFADGPTRIRNVANWRLKETDRLLAMATELKKVGAEVKLFDDGLLIHPPQQWQHAEIETYNDHRMAMCFALLTFAPVGVTILDPDCCAKTYPEFFTEFSQRCH</sequence>
<dbReference type="InterPro" id="IPR006264">
    <property type="entry name" value="EPSP_synthase"/>
</dbReference>
<dbReference type="UniPathway" id="UPA00053">
    <property type="reaction ID" value="UER00089"/>
</dbReference>
<dbReference type="HAMAP" id="MF_00210">
    <property type="entry name" value="EPSP_synth"/>
    <property type="match status" value="1"/>
</dbReference>
<keyword evidence="4 7" id="KW-0808">Transferase</keyword>
<comment type="function">
    <text evidence="7">Catalyzes the transfer of the enolpyruvyl moiety of phosphoenolpyruvate (PEP) to the 5-hydroxyl of shikimate-3-phosphate (S3P) to produce enolpyruvyl shikimate-3-phosphate and inorganic phosphate.</text>
</comment>
<evidence type="ECO:0000256" key="2">
    <source>
        <dbReference type="ARBA" id="ARBA00009948"/>
    </source>
</evidence>
<accession>A0A1Y6ET06</accession>
<dbReference type="PROSITE" id="PS00885">
    <property type="entry name" value="EPSP_SYNTHASE_2"/>
    <property type="match status" value="1"/>
</dbReference>
<dbReference type="Proteomes" id="UP000194450">
    <property type="component" value="Unassembled WGS sequence"/>
</dbReference>
<dbReference type="PROSITE" id="PS00104">
    <property type="entry name" value="EPSP_SYNTHASE_1"/>
    <property type="match status" value="1"/>
</dbReference>
<feature type="binding site" evidence="7">
    <location>
        <position position="99"/>
    </location>
    <ligand>
        <name>phosphoenolpyruvate</name>
        <dbReference type="ChEBI" id="CHEBI:58702"/>
    </ligand>
</feature>
<dbReference type="GO" id="GO:0003866">
    <property type="term" value="F:3-phosphoshikimate 1-carboxyvinyltransferase activity"/>
    <property type="evidence" value="ECO:0007669"/>
    <property type="project" value="UniProtKB-UniRule"/>
</dbReference>
<feature type="binding site" evidence="7">
    <location>
        <position position="175"/>
    </location>
    <ligand>
        <name>phosphoenolpyruvate</name>
        <dbReference type="ChEBI" id="CHEBI:58702"/>
    </ligand>
</feature>
<dbReference type="GO" id="GO:0009073">
    <property type="term" value="P:aromatic amino acid family biosynthetic process"/>
    <property type="evidence" value="ECO:0007669"/>
    <property type="project" value="UniProtKB-KW"/>
</dbReference>
<dbReference type="InterPro" id="IPR036968">
    <property type="entry name" value="Enolpyruvate_Tfrase_sf"/>
</dbReference>
<evidence type="ECO:0000256" key="5">
    <source>
        <dbReference type="ARBA" id="ARBA00023141"/>
    </source>
</evidence>
<comment type="subunit">
    <text evidence="7">Monomer.</text>
</comment>
<comment type="catalytic activity">
    <reaction evidence="6">
        <text>3-phosphoshikimate + phosphoenolpyruvate = 5-O-(1-carboxyvinyl)-3-phosphoshikimate + phosphate</text>
        <dbReference type="Rhea" id="RHEA:21256"/>
        <dbReference type="ChEBI" id="CHEBI:43474"/>
        <dbReference type="ChEBI" id="CHEBI:57701"/>
        <dbReference type="ChEBI" id="CHEBI:58702"/>
        <dbReference type="ChEBI" id="CHEBI:145989"/>
        <dbReference type="EC" id="2.5.1.19"/>
    </reaction>
    <physiologicalReaction direction="left-to-right" evidence="6">
        <dbReference type="Rhea" id="RHEA:21257"/>
    </physiologicalReaction>
</comment>
<dbReference type="RefSeq" id="WP_086434347.1">
    <property type="nucleotide sequence ID" value="NZ_FXWH01000001.1"/>
</dbReference>
<gene>
    <name evidence="7" type="primary">aroA</name>
    <name evidence="9" type="ORF">SAMN06297229_1248</name>
</gene>
<evidence type="ECO:0000313" key="10">
    <source>
        <dbReference type="Proteomes" id="UP000194450"/>
    </source>
</evidence>
<dbReference type="GO" id="GO:0005737">
    <property type="term" value="C:cytoplasm"/>
    <property type="evidence" value="ECO:0007669"/>
    <property type="project" value="UniProtKB-SubCell"/>
</dbReference>
<protein>
    <recommendedName>
        <fullName evidence="7">3-phosphoshikimate 1-carboxyvinyltransferase</fullName>
        <ecNumber evidence="7">2.5.1.19</ecNumber>
    </recommendedName>
    <alternativeName>
        <fullName evidence="7">5-enolpyruvylshikimate-3-phosphate synthase</fullName>
        <shortName evidence="7">EPSP synthase</shortName>
        <shortName evidence="7">EPSPS</shortName>
    </alternativeName>
</protein>
<feature type="binding site" evidence="7">
    <location>
        <position position="349"/>
    </location>
    <ligand>
        <name>3-phosphoshikimate</name>
        <dbReference type="ChEBI" id="CHEBI:145989"/>
    </ligand>
</feature>
<dbReference type="PIRSF" id="PIRSF000505">
    <property type="entry name" value="EPSPS"/>
    <property type="match status" value="1"/>
</dbReference>
<feature type="binding site" evidence="7">
    <location>
        <position position="30"/>
    </location>
    <ligand>
        <name>3-phosphoshikimate</name>
        <dbReference type="ChEBI" id="CHEBI:145989"/>
    </ligand>
</feature>
<dbReference type="NCBIfam" id="TIGR01356">
    <property type="entry name" value="aroA"/>
    <property type="match status" value="1"/>
</dbReference>
<feature type="binding site" evidence="7">
    <location>
        <position position="174"/>
    </location>
    <ligand>
        <name>3-phosphoshikimate</name>
        <dbReference type="ChEBI" id="CHEBI:145989"/>
    </ligand>
</feature>
<proteinExistence type="inferred from homology"/>
<dbReference type="AlphaFoldDB" id="A0A1Y6ET06"/>
<comment type="similarity">
    <text evidence="2 7">Belongs to the EPSP synthase family.</text>
</comment>
<organism evidence="9 10">
    <name type="scientific">Pseudidiomarina planktonica</name>
    <dbReference type="NCBI Taxonomy" id="1323738"/>
    <lineage>
        <taxon>Bacteria</taxon>
        <taxon>Pseudomonadati</taxon>
        <taxon>Pseudomonadota</taxon>
        <taxon>Gammaproteobacteria</taxon>
        <taxon>Alteromonadales</taxon>
        <taxon>Idiomarinaceae</taxon>
        <taxon>Pseudidiomarina</taxon>
    </lineage>
</organism>
<dbReference type="PANTHER" id="PTHR21090">
    <property type="entry name" value="AROM/DEHYDROQUINATE SYNTHASE"/>
    <property type="match status" value="1"/>
</dbReference>
<feature type="binding site" evidence="7">
    <location>
        <position position="345"/>
    </location>
    <ligand>
        <name>3-phosphoshikimate</name>
        <dbReference type="ChEBI" id="CHEBI:145989"/>
    </ligand>
</feature>
<comment type="pathway">
    <text evidence="1 7">Metabolic intermediate biosynthesis; chorismate biosynthesis; chorismate from D-erythrose 4-phosphate and phosphoenolpyruvate: step 6/7.</text>
</comment>
<feature type="binding site" evidence="7">
    <location>
        <position position="25"/>
    </location>
    <ligand>
        <name>phosphoenolpyruvate</name>
        <dbReference type="ChEBI" id="CHEBI:58702"/>
    </ligand>
</feature>
<evidence type="ECO:0000313" key="9">
    <source>
        <dbReference type="EMBL" id="SMQ65359.1"/>
    </source>
</evidence>
<dbReference type="GO" id="GO:0008652">
    <property type="term" value="P:amino acid biosynthetic process"/>
    <property type="evidence" value="ECO:0007669"/>
    <property type="project" value="UniProtKB-KW"/>
</dbReference>
<dbReference type="CDD" id="cd01556">
    <property type="entry name" value="EPSP_synthase"/>
    <property type="match status" value="1"/>
</dbReference>
<feature type="binding site" evidence="7">
    <location>
        <position position="26"/>
    </location>
    <ligand>
        <name>3-phosphoshikimate</name>
        <dbReference type="ChEBI" id="CHEBI:145989"/>
    </ligand>
</feature>
<evidence type="ECO:0000256" key="3">
    <source>
        <dbReference type="ARBA" id="ARBA00022605"/>
    </source>
</evidence>
<feature type="binding site" evidence="7">
    <location>
        <position position="201"/>
    </location>
    <ligand>
        <name>3-phosphoshikimate</name>
        <dbReference type="ChEBI" id="CHEBI:145989"/>
    </ligand>
</feature>
<evidence type="ECO:0000256" key="6">
    <source>
        <dbReference type="ARBA" id="ARBA00044633"/>
    </source>
</evidence>
<feature type="binding site" evidence="7">
    <location>
        <position position="25"/>
    </location>
    <ligand>
        <name>3-phosphoshikimate</name>
        <dbReference type="ChEBI" id="CHEBI:145989"/>
    </ligand>
</feature>
<dbReference type="PANTHER" id="PTHR21090:SF5">
    <property type="entry name" value="PENTAFUNCTIONAL AROM POLYPEPTIDE"/>
    <property type="match status" value="1"/>
</dbReference>
<dbReference type="Gene3D" id="3.65.10.10">
    <property type="entry name" value="Enolpyruvate transferase domain"/>
    <property type="match status" value="2"/>
</dbReference>
<feature type="binding site" evidence="7">
    <location>
        <position position="173"/>
    </location>
    <ligand>
        <name>3-phosphoshikimate</name>
        <dbReference type="ChEBI" id="CHEBI:145989"/>
    </ligand>
</feature>
<comment type="subcellular location">
    <subcellularLocation>
        <location evidence="7">Cytoplasm</location>
    </subcellularLocation>
</comment>
<dbReference type="InterPro" id="IPR013792">
    <property type="entry name" value="RNA3'P_cycl/enolpyr_Trfase_a/b"/>
</dbReference>
<dbReference type="InterPro" id="IPR023193">
    <property type="entry name" value="EPSP_synthase_CS"/>
</dbReference>
<dbReference type="OrthoDB" id="9809920at2"/>
<feature type="binding site" evidence="7">
    <location>
        <position position="175"/>
    </location>
    <ligand>
        <name>3-phosphoshikimate</name>
        <dbReference type="ChEBI" id="CHEBI:145989"/>
    </ligand>
</feature>
<evidence type="ECO:0000256" key="4">
    <source>
        <dbReference type="ARBA" id="ARBA00022679"/>
    </source>
</evidence>
<keyword evidence="5 7" id="KW-0057">Aromatic amino acid biosynthesis</keyword>
<evidence type="ECO:0000259" key="8">
    <source>
        <dbReference type="Pfam" id="PF00275"/>
    </source>
</evidence>
<feature type="binding site" evidence="7">
    <location>
        <position position="420"/>
    </location>
    <ligand>
        <name>phosphoenolpyruvate</name>
        <dbReference type="ChEBI" id="CHEBI:58702"/>
    </ligand>
</feature>
<feature type="binding site" evidence="7">
    <location>
        <position position="128"/>
    </location>
    <ligand>
        <name>phosphoenolpyruvate</name>
        <dbReference type="ChEBI" id="CHEBI:58702"/>
    </ligand>
</feature>
<reference evidence="10" key="1">
    <citation type="submission" date="2017-04" db="EMBL/GenBank/DDBJ databases">
        <authorList>
            <person name="Varghese N."/>
            <person name="Submissions S."/>
        </authorList>
    </citation>
    <scope>NUCLEOTIDE SEQUENCE [LARGE SCALE GENOMIC DNA]</scope>
</reference>
<evidence type="ECO:0000256" key="7">
    <source>
        <dbReference type="HAMAP-Rule" id="MF_00210"/>
    </source>
</evidence>
<dbReference type="Pfam" id="PF00275">
    <property type="entry name" value="EPSP_synthase"/>
    <property type="match status" value="1"/>
</dbReference>
<dbReference type="InterPro" id="IPR001986">
    <property type="entry name" value="Enolpyruvate_Tfrase_dom"/>
</dbReference>
<dbReference type="SUPFAM" id="SSF55205">
    <property type="entry name" value="EPT/RTPC-like"/>
    <property type="match status" value="1"/>
</dbReference>
<feature type="binding site" evidence="7">
    <location>
        <position position="353"/>
    </location>
    <ligand>
        <name>phosphoenolpyruvate</name>
        <dbReference type="ChEBI" id="CHEBI:58702"/>
    </ligand>
</feature>
<feature type="active site" description="Proton acceptor" evidence="7">
    <location>
        <position position="322"/>
    </location>
</feature>
<feature type="binding site" evidence="7">
    <location>
        <position position="395"/>
    </location>
    <ligand>
        <name>phosphoenolpyruvate</name>
        <dbReference type="ChEBI" id="CHEBI:58702"/>
    </ligand>
</feature>
<dbReference type="EMBL" id="FXWH01000001">
    <property type="protein sequence ID" value="SMQ65359.1"/>
    <property type="molecule type" value="Genomic_DNA"/>
</dbReference>
<name>A0A1Y6ET06_9GAMM</name>